<evidence type="ECO:0000313" key="4">
    <source>
        <dbReference type="EMBL" id="KAG8050195.1"/>
    </source>
</evidence>
<feature type="repeat" description="PPR" evidence="3">
    <location>
        <begin position="203"/>
        <end position="240"/>
    </location>
</feature>
<dbReference type="PANTHER" id="PTHR47941">
    <property type="entry name" value="PENTATRICOPEPTIDE REPEAT-CONTAINING PROTEIN 3, MITOCHONDRIAL"/>
    <property type="match status" value="1"/>
</dbReference>
<gene>
    <name evidence="4" type="ORF">GUJ93_ZPchr0009g1814</name>
</gene>
<dbReference type="PROSITE" id="PS51375">
    <property type="entry name" value="PPR"/>
    <property type="match status" value="1"/>
</dbReference>
<evidence type="ECO:0000256" key="1">
    <source>
        <dbReference type="ARBA" id="ARBA00007626"/>
    </source>
</evidence>
<proteinExistence type="inferred from homology"/>
<evidence type="ECO:0000313" key="5">
    <source>
        <dbReference type="Proteomes" id="UP000729402"/>
    </source>
</evidence>
<evidence type="ECO:0000256" key="2">
    <source>
        <dbReference type="ARBA" id="ARBA00022737"/>
    </source>
</evidence>
<organism evidence="4 5">
    <name type="scientific">Zizania palustris</name>
    <name type="common">Northern wild rice</name>
    <dbReference type="NCBI Taxonomy" id="103762"/>
    <lineage>
        <taxon>Eukaryota</taxon>
        <taxon>Viridiplantae</taxon>
        <taxon>Streptophyta</taxon>
        <taxon>Embryophyta</taxon>
        <taxon>Tracheophyta</taxon>
        <taxon>Spermatophyta</taxon>
        <taxon>Magnoliopsida</taxon>
        <taxon>Liliopsida</taxon>
        <taxon>Poales</taxon>
        <taxon>Poaceae</taxon>
        <taxon>BOP clade</taxon>
        <taxon>Oryzoideae</taxon>
        <taxon>Oryzeae</taxon>
        <taxon>Zizaniinae</taxon>
        <taxon>Zizania</taxon>
    </lineage>
</organism>
<dbReference type="Proteomes" id="UP000729402">
    <property type="component" value="Unassembled WGS sequence"/>
</dbReference>
<reference evidence="4" key="1">
    <citation type="journal article" date="2021" name="bioRxiv">
        <title>Whole Genome Assembly and Annotation of Northern Wild Rice, Zizania palustris L., Supports a Whole Genome Duplication in the Zizania Genus.</title>
        <authorList>
            <person name="Haas M."/>
            <person name="Kono T."/>
            <person name="Macchietto M."/>
            <person name="Millas R."/>
            <person name="McGilp L."/>
            <person name="Shao M."/>
            <person name="Duquette J."/>
            <person name="Hirsch C.N."/>
            <person name="Kimball J."/>
        </authorList>
    </citation>
    <scope>NUCLEOTIDE SEQUENCE</scope>
    <source>
        <tissue evidence="4">Fresh leaf tissue</tissue>
    </source>
</reference>
<comment type="similarity">
    <text evidence="1">Belongs to the PPR family. P subfamily.</text>
</comment>
<reference evidence="4" key="2">
    <citation type="submission" date="2021-02" db="EMBL/GenBank/DDBJ databases">
        <authorList>
            <person name="Kimball J.A."/>
            <person name="Haas M.W."/>
            <person name="Macchietto M."/>
            <person name="Kono T."/>
            <person name="Duquette J."/>
            <person name="Shao M."/>
        </authorList>
    </citation>
    <scope>NUCLEOTIDE SEQUENCE</scope>
    <source>
        <tissue evidence="4">Fresh leaf tissue</tissue>
    </source>
</reference>
<evidence type="ECO:0000256" key="3">
    <source>
        <dbReference type="PROSITE-ProRule" id="PRU00708"/>
    </source>
</evidence>
<protein>
    <recommendedName>
        <fullName evidence="6">Pentacotripeptide-repeat region of PRORP domain-containing protein</fullName>
    </recommendedName>
</protein>
<dbReference type="Pfam" id="PF13041">
    <property type="entry name" value="PPR_2"/>
    <property type="match status" value="1"/>
</dbReference>
<dbReference type="OrthoDB" id="185373at2759"/>
<dbReference type="AlphaFoldDB" id="A0A8J5R361"/>
<evidence type="ECO:0008006" key="6">
    <source>
        <dbReference type="Google" id="ProtNLM"/>
    </source>
</evidence>
<dbReference type="NCBIfam" id="TIGR00756">
    <property type="entry name" value="PPR"/>
    <property type="match status" value="1"/>
</dbReference>
<dbReference type="InterPro" id="IPR002885">
    <property type="entry name" value="PPR_rpt"/>
</dbReference>
<dbReference type="EMBL" id="JAAALK010000289">
    <property type="protein sequence ID" value="KAG8050195.1"/>
    <property type="molecule type" value="Genomic_DNA"/>
</dbReference>
<name>A0A8J5R361_ZIZPA</name>
<sequence length="257" mass="28006">MLAGSKYEPYAAALLLPAAGRFALPPPRPAPARFPLLRRPPPATAPLASPPLSTDLAHAVRLTKYLVRAASAPVASPSPRSSPRPRRVASPPPALGVLFIALSQMALLDDGLVKAHWFDHVWELFDQMLGRGIAPSVVTYSTLFNACRHQGDIAKDSGEMARKGMCPDEFTCTIVVRGACYDRQVEVATRFLQVMWQSGIALNAAAFNALIDEYCKNGNLQKLAEALVTCTRMSEVGIELNVVTYSLIDWHSKKRKV</sequence>
<keyword evidence="5" id="KW-1185">Reference proteome</keyword>
<comment type="caution">
    <text evidence="4">The sequence shown here is derived from an EMBL/GenBank/DDBJ whole genome shotgun (WGS) entry which is preliminary data.</text>
</comment>
<dbReference type="Pfam" id="PF13812">
    <property type="entry name" value="PPR_3"/>
    <property type="match status" value="1"/>
</dbReference>
<accession>A0A8J5R361</accession>
<keyword evidence="2" id="KW-0677">Repeat</keyword>